<dbReference type="Pfam" id="PF13715">
    <property type="entry name" value="CarbopepD_reg_2"/>
    <property type="match status" value="1"/>
</dbReference>
<dbReference type="AlphaFoldDB" id="A0A3S9MUK4"/>
<proteinExistence type="predicted"/>
<evidence type="ECO:0008006" key="4">
    <source>
        <dbReference type="Google" id="ProtNLM"/>
    </source>
</evidence>
<dbReference type="EMBL" id="CP034549">
    <property type="protein sequence ID" value="AZQ42859.1"/>
    <property type="molecule type" value="Genomic_DNA"/>
</dbReference>
<dbReference type="KEGG" id="noj:EJ995_00885"/>
<evidence type="ECO:0000313" key="2">
    <source>
        <dbReference type="EMBL" id="AZQ42859.1"/>
    </source>
</evidence>
<keyword evidence="3" id="KW-1185">Reference proteome</keyword>
<gene>
    <name evidence="2" type="ORF">EJ995_00885</name>
</gene>
<keyword evidence="1" id="KW-0732">Signal</keyword>
<feature type="signal peptide" evidence="1">
    <location>
        <begin position="1"/>
        <end position="17"/>
    </location>
</feature>
<name>A0A3S9MUK4_9FLAO</name>
<dbReference type="OrthoDB" id="1436952at2"/>
<feature type="chain" id="PRO_5019170034" description="Carboxypeptidase-like regulatory domain-containing protein" evidence="1">
    <location>
        <begin position="18"/>
        <end position="280"/>
    </location>
</feature>
<dbReference type="InterPro" id="IPR008969">
    <property type="entry name" value="CarboxyPept-like_regulatory"/>
</dbReference>
<protein>
    <recommendedName>
        <fullName evidence="4">Carboxypeptidase-like regulatory domain-containing protein</fullName>
    </recommendedName>
</protein>
<reference evidence="2 3" key="1">
    <citation type="submission" date="2018-12" db="EMBL/GenBank/DDBJ databases">
        <title>Complete genome of Nonlabens sp. MJ115.</title>
        <authorList>
            <person name="Choi H.S."/>
            <person name="Jung J."/>
        </authorList>
    </citation>
    <scope>NUCLEOTIDE SEQUENCE [LARGE SCALE GENOMIC DNA]</scope>
    <source>
        <strain evidence="2 3">MJ115</strain>
    </source>
</reference>
<evidence type="ECO:0000256" key="1">
    <source>
        <dbReference type="SAM" id="SignalP"/>
    </source>
</evidence>
<dbReference type="RefSeq" id="WP_126444706.1">
    <property type="nucleotide sequence ID" value="NZ_CP034549.1"/>
</dbReference>
<sequence length="280" mass="31875">MKYLWIILVLFATTAIAQVERTQLQGSILTNTQDPLDGITVFNNNTLEGTVTNELGVFYIDVRAGDKLAFQAVQFKPFVLTISEATVKRGTTELTLNEGVNVLDEVIIEDQSMIVDVVRVEDLDLGIDEVSERNIRIAGIDRVENTFSDRVRQPEDYTIRKEAFMQSQPRFNMFNAVGLLLGVLGSALTNNDAATADIDLSSKRTQFKEVLLKNKYDKDYLVDYLQIKEKHLYEFMVFAQERGLDRDMLESQNELELLKFLDDTATIFKSRDPDIALEKK</sequence>
<dbReference type="Proteomes" id="UP000279600">
    <property type="component" value="Chromosome"/>
</dbReference>
<accession>A0A3S9MUK4</accession>
<dbReference type="SUPFAM" id="SSF49464">
    <property type="entry name" value="Carboxypeptidase regulatory domain-like"/>
    <property type="match status" value="1"/>
</dbReference>
<organism evidence="2 3">
    <name type="scientific">Nonlabens ponticola</name>
    <dbReference type="NCBI Taxonomy" id="2496866"/>
    <lineage>
        <taxon>Bacteria</taxon>
        <taxon>Pseudomonadati</taxon>
        <taxon>Bacteroidota</taxon>
        <taxon>Flavobacteriia</taxon>
        <taxon>Flavobacteriales</taxon>
        <taxon>Flavobacteriaceae</taxon>
        <taxon>Nonlabens</taxon>
    </lineage>
</organism>
<evidence type="ECO:0000313" key="3">
    <source>
        <dbReference type="Proteomes" id="UP000279600"/>
    </source>
</evidence>